<sequence>MTDTPRYAIYYAPAPGSELDRFGAHLLGYDTSSGKELPFADGIEQMAPDWRELTQDPRKYGFHATLKAPMALADGKTEAELLAAGEAFASTPRPIPVIKPVVNSISGFLAIVPADLSAELARLAADCVREFDSFRTPLTPEDRARRNPAKLTPRQREYLDHWGYPYVMEEFRFHMTLTGRLPPERRETILPTLKRRFVTLEMTTLALDSIAVFRQDDAAARFRIIGRWPLAGDTR</sequence>
<dbReference type="Proteomes" id="UP000243904">
    <property type="component" value="Chromosome I"/>
</dbReference>
<dbReference type="AlphaFoldDB" id="A0A1H1X5D7"/>
<accession>A0A1H1X5D7</accession>
<evidence type="ECO:0000313" key="2">
    <source>
        <dbReference type="Proteomes" id="UP000243904"/>
    </source>
</evidence>
<gene>
    <name evidence="1" type="ORF">SAMN05444158_4158</name>
</gene>
<proteinExistence type="predicted"/>
<dbReference type="Gene3D" id="3.90.1140.10">
    <property type="entry name" value="Cyclic phosphodiesterase"/>
    <property type="match status" value="1"/>
</dbReference>
<dbReference type="Pfam" id="PF06299">
    <property type="entry name" value="DUF1045"/>
    <property type="match status" value="1"/>
</dbReference>
<evidence type="ECO:0000313" key="1">
    <source>
        <dbReference type="EMBL" id="SDT04310.1"/>
    </source>
</evidence>
<dbReference type="EMBL" id="LT629750">
    <property type="protein sequence ID" value="SDT04310.1"/>
    <property type="molecule type" value="Genomic_DNA"/>
</dbReference>
<dbReference type="NCBIfam" id="TIGR03223">
    <property type="entry name" value="Phn_opern_protn"/>
    <property type="match status" value="1"/>
</dbReference>
<organism evidence="1 2">
    <name type="scientific">Bradyrhizobium canariense</name>
    <dbReference type="NCBI Taxonomy" id="255045"/>
    <lineage>
        <taxon>Bacteria</taxon>
        <taxon>Pseudomonadati</taxon>
        <taxon>Pseudomonadota</taxon>
        <taxon>Alphaproteobacteria</taxon>
        <taxon>Hyphomicrobiales</taxon>
        <taxon>Nitrobacteraceae</taxon>
        <taxon>Bradyrhizobium</taxon>
    </lineage>
</organism>
<dbReference type="RefSeq" id="WP_146688606.1">
    <property type="nucleotide sequence ID" value="NZ_LT629750.1"/>
</dbReference>
<name>A0A1H1X5D7_9BRAD</name>
<keyword evidence="2" id="KW-1185">Reference proteome</keyword>
<dbReference type="InterPro" id="IPR009389">
    <property type="entry name" value="DUF1045"/>
</dbReference>
<protein>
    <submittedName>
        <fullName evidence="1">Putative phosphonate metabolism protein</fullName>
    </submittedName>
</protein>
<reference evidence="2" key="1">
    <citation type="submission" date="2016-10" db="EMBL/GenBank/DDBJ databases">
        <authorList>
            <person name="Varghese N."/>
            <person name="Submissions S."/>
        </authorList>
    </citation>
    <scope>NUCLEOTIDE SEQUENCE [LARGE SCALE GENOMIC DNA]</scope>
    <source>
        <strain evidence="2">GAS369</strain>
    </source>
</reference>
<dbReference type="PIRSF" id="PIRSF033328">
    <property type="entry name" value="Phest_Mll4975"/>
    <property type="match status" value="1"/>
</dbReference>